<reference evidence="1" key="1">
    <citation type="submission" date="2021-01" db="EMBL/GenBank/DDBJ databases">
        <title>Modified the classification status of verrucomicrobia.</title>
        <authorList>
            <person name="Feng X."/>
        </authorList>
    </citation>
    <scope>NUCLEOTIDE SEQUENCE</scope>
    <source>
        <strain evidence="1">KCTC 22201</strain>
    </source>
</reference>
<evidence type="ECO:0000313" key="1">
    <source>
        <dbReference type="EMBL" id="MBK1828710.1"/>
    </source>
</evidence>
<dbReference type="AlphaFoldDB" id="A0A934VHI8"/>
<dbReference type="RefSeq" id="WP_200282666.1">
    <property type="nucleotide sequence ID" value="NZ_JAENII010000016.1"/>
</dbReference>
<evidence type="ECO:0000313" key="2">
    <source>
        <dbReference type="Proteomes" id="UP000658278"/>
    </source>
</evidence>
<protein>
    <submittedName>
        <fullName evidence="1">Uncharacterized protein</fullName>
    </submittedName>
</protein>
<proteinExistence type="predicted"/>
<dbReference type="Proteomes" id="UP000658278">
    <property type="component" value="Unassembled WGS sequence"/>
</dbReference>
<sequence>MIYLTPAQINEYYGTRIGGLKRGRFNAEDKSQHSETGFKYEFGYHKGFCVYAIIQKKSGKRISLEEAEGMRRLNGNGEWKLNTPLNPDKHAEKLKELLDDEGVNLGYFYQRTEQDKKSANFICVHQKRRHQLVIYHPIWRPDLDKVASSPI</sequence>
<organism evidence="1 2">
    <name type="scientific">Haloferula rosea</name>
    <dbReference type="NCBI Taxonomy" id="490093"/>
    <lineage>
        <taxon>Bacteria</taxon>
        <taxon>Pseudomonadati</taxon>
        <taxon>Verrucomicrobiota</taxon>
        <taxon>Verrucomicrobiia</taxon>
        <taxon>Verrucomicrobiales</taxon>
        <taxon>Verrucomicrobiaceae</taxon>
        <taxon>Haloferula</taxon>
    </lineage>
</organism>
<gene>
    <name evidence="1" type="ORF">JIN81_16875</name>
</gene>
<name>A0A934VHI8_9BACT</name>
<dbReference type="EMBL" id="JAENII010000016">
    <property type="protein sequence ID" value="MBK1828710.1"/>
    <property type="molecule type" value="Genomic_DNA"/>
</dbReference>
<keyword evidence="2" id="KW-1185">Reference proteome</keyword>
<accession>A0A934VHI8</accession>
<comment type="caution">
    <text evidence="1">The sequence shown here is derived from an EMBL/GenBank/DDBJ whole genome shotgun (WGS) entry which is preliminary data.</text>
</comment>